<dbReference type="PANTHER" id="PTHR10763:SF22">
    <property type="entry name" value="ORC1-TYPE DNA REPLICATION PROTEIN"/>
    <property type="match status" value="1"/>
</dbReference>
<feature type="binding site" evidence="5">
    <location>
        <position position="223"/>
    </location>
    <ligand>
        <name>ATP</name>
        <dbReference type="ChEBI" id="CHEBI:30616"/>
    </ligand>
</feature>
<dbReference type="CDD" id="cd08768">
    <property type="entry name" value="Cdc6_C"/>
    <property type="match status" value="1"/>
</dbReference>
<keyword evidence="4 5" id="KW-0067">ATP-binding</keyword>
<keyword evidence="3 5" id="KW-0547">Nucleotide-binding</keyword>
<comment type="similarity">
    <text evidence="1 5">Belongs to the CDC6/cdc18 family.</text>
</comment>
<feature type="domain" description="AAA+ ATPase" evidence="6">
    <location>
        <begin position="50"/>
        <end position="207"/>
    </location>
</feature>
<geneLocation type="plasmid" evidence="8">
    <name>pAArc-St2</name>
</geneLocation>
<dbReference type="HAMAP" id="MF_01407">
    <property type="entry name" value="ORC1_type_DNA_replic_protein"/>
    <property type="match status" value="1"/>
</dbReference>
<dbReference type="InterPro" id="IPR036388">
    <property type="entry name" value="WH-like_DNA-bd_sf"/>
</dbReference>
<dbReference type="SUPFAM" id="SSF52540">
    <property type="entry name" value="P-loop containing nucleoside triphosphate hydrolases"/>
    <property type="match status" value="1"/>
</dbReference>
<dbReference type="InterPro" id="IPR003593">
    <property type="entry name" value="AAA+_ATPase"/>
</dbReference>
<dbReference type="GO" id="GO:0006260">
    <property type="term" value="P:DNA replication"/>
    <property type="evidence" value="ECO:0007669"/>
    <property type="project" value="UniProtKB-UniRule"/>
</dbReference>
<evidence type="ECO:0000259" key="7">
    <source>
        <dbReference type="SMART" id="SM01074"/>
    </source>
</evidence>
<dbReference type="PANTHER" id="PTHR10763">
    <property type="entry name" value="CELL DIVISION CONTROL PROTEIN 6-RELATED"/>
    <property type="match status" value="1"/>
</dbReference>
<dbReference type="InterPro" id="IPR049945">
    <property type="entry name" value="AAA_22"/>
</dbReference>
<evidence type="ECO:0000313" key="9">
    <source>
        <dbReference type="Proteomes" id="UP001203207"/>
    </source>
</evidence>
<dbReference type="SMART" id="SM01074">
    <property type="entry name" value="Cdc6_C"/>
    <property type="match status" value="1"/>
</dbReference>
<dbReference type="SUPFAM" id="SSF46785">
    <property type="entry name" value="Winged helix' DNA-binding domain"/>
    <property type="match status" value="1"/>
</dbReference>
<dbReference type="Pfam" id="PF09079">
    <property type="entry name" value="WHD_Cdc6"/>
    <property type="match status" value="1"/>
</dbReference>
<dbReference type="AlphaFoldDB" id="A0AAE3K9S5"/>
<keyword evidence="9" id="KW-1185">Reference proteome</keyword>
<accession>A0AAE3K9S5</accession>
<dbReference type="Gene3D" id="1.10.10.10">
    <property type="entry name" value="Winged helix-like DNA-binding domain superfamily/Winged helix DNA-binding domain"/>
    <property type="match status" value="1"/>
</dbReference>
<reference evidence="8" key="1">
    <citation type="journal article" date="2022" name="Syst. Appl. Microbiol.">
        <title>Natronocalculus amylovorans gen. nov., sp. nov., and Natranaeroarchaeum aerophilus sp. nov., dominant culturable amylolytic natronoarchaea from hypersaline soda lakes in southwestern Siberia.</title>
        <authorList>
            <person name="Sorokin D.Y."/>
            <person name="Elcheninov A.G."/>
            <person name="Khizhniak T.V."/>
            <person name="Koenen M."/>
            <person name="Bale N.J."/>
            <person name="Damste J.S.S."/>
            <person name="Kublanov I.V."/>
        </authorList>
    </citation>
    <scope>NUCLEOTIDE SEQUENCE</scope>
    <source>
        <strain evidence="8">AArc-St2</strain>
    </source>
</reference>
<dbReference type="FunFam" id="1.10.8.60:FF:000073">
    <property type="entry name" value="ORC1-type DNA replication protein"/>
    <property type="match status" value="1"/>
</dbReference>
<feature type="binding site" evidence="5">
    <location>
        <position position="211"/>
    </location>
    <ligand>
        <name>ATP</name>
        <dbReference type="ChEBI" id="CHEBI:30616"/>
    </ligand>
</feature>
<gene>
    <name evidence="8" type="ORF">AArcSt2_15455</name>
</gene>
<dbReference type="InterPro" id="IPR015163">
    <property type="entry name" value="Cdc6_C"/>
</dbReference>
<dbReference type="Pfam" id="PF22703">
    <property type="entry name" value="Cdc6_lid"/>
    <property type="match status" value="1"/>
</dbReference>
<dbReference type="InterPro" id="IPR014277">
    <property type="entry name" value="Orc1/Cdc6_arc"/>
</dbReference>
<dbReference type="RefSeq" id="WP_250586038.1">
    <property type="nucleotide sequence ID" value="NZ_JAKRVX010000010.1"/>
</dbReference>
<organism evidence="8 9">
    <name type="scientific">Natronocalculus amylovorans</name>
    <dbReference type="NCBI Taxonomy" id="2917812"/>
    <lineage>
        <taxon>Archaea</taxon>
        <taxon>Methanobacteriati</taxon>
        <taxon>Methanobacteriota</taxon>
        <taxon>Stenosarchaea group</taxon>
        <taxon>Halobacteria</taxon>
        <taxon>Halobacteriales</taxon>
        <taxon>Haloferacaceae</taxon>
        <taxon>Natronocalculus</taxon>
    </lineage>
</organism>
<dbReference type="EMBL" id="JAKRVX010000010">
    <property type="protein sequence ID" value="MCL9818338.1"/>
    <property type="molecule type" value="Genomic_DNA"/>
</dbReference>
<dbReference type="InterPro" id="IPR050311">
    <property type="entry name" value="ORC1/CDC6"/>
</dbReference>
<sequence>MGLESFTRNDPIFADESVLRDNYRPTELIERDAELSAYQSALRPVINGAPPKNIFIYGQTGVGKTLATRLVSDRLLEDQRQYDDLEIKIVSLNCKSVNSSYQIAVNLVNTFREPSDYIPSTGYPPSRIYQMLWDHLNALGASHLLVILDEIDSIGTNDDILYELPRANDNEHVDDTYIGVIGISNDFTFRDNLSARVKDSLCDEELHFPPYDANNLRHILERRAEKAFREGVLEEGVIPLCAARAANESGSARMALQLLYKAGDLARQRDAVSVCEAFVDEARQLLEEGKIKDELARLPVHSKVTLRALTNLHKAGETPVKRRDIYALYLKLCDEIGSDPVTDRTIHDRISQLRQKGFVEADERNDGISGGSYYLYDLRIIPEMVDEALDLQ</sequence>
<name>A0AAE3K9S5_9EURY</name>
<dbReference type="Pfam" id="PF13401">
    <property type="entry name" value="AAA_22"/>
    <property type="match status" value="1"/>
</dbReference>
<dbReference type="Gene3D" id="3.40.50.300">
    <property type="entry name" value="P-loop containing nucleotide triphosphate hydrolases"/>
    <property type="match status" value="1"/>
</dbReference>
<evidence type="ECO:0000256" key="3">
    <source>
        <dbReference type="ARBA" id="ARBA00022741"/>
    </source>
</evidence>
<evidence type="ECO:0000313" key="8">
    <source>
        <dbReference type="EMBL" id="MCL9818338.1"/>
    </source>
</evidence>
<dbReference type="CDD" id="cd00009">
    <property type="entry name" value="AAA"/>
    <property type="match status" value="1"/>
</dbReference>
<feature type="domain" description="Cdc6 C-terminal" evidence="7">
    <location>
        <begin position="306"/>
        <end position="389"/>
    </location>
</feature>
<evidence type="ECO:0000256" key="1">
    <source>
        <dbReference type="ARBA" id="ARBA00006184"/>
    </source>
</evidence>
<comment type="caution">
    <text evidence="8">The sequence shown here is derived from an EMBL/GenBank/DDBJ whole genome shotgun (WGS) entry which is preliminary data.</text>
</comment>
<dbReference type="InterPro" id="IPR036390">
    <property type="entry name" value="WH_DNA-bd_sf"/>
</dbReference>
<dbReference type="InterPro" id="IPR055237">
    <property type="entry name" value="Cdc6_lid"/>
</dbReference>
<protein>
    <recommendedName>
        <fullName evidence="5">ORC1-type DNA replication protein</fullName>
    </recommendedName>
</protein>
<evidence type="ECO:0000256" key="5">
    <source>
        <dbReference type="HAMAP-Rule" id="MF_01407"/>
    </source>
</evidence>
<evidence type="ECO:0000256" key="2">
    <source>
        <dbReference type="ARBA" id="ARBA00022705"/>
    </source>
</evidence>
<feature type="binding site" evidence="5">
    <location>
        <begin position="62"/>
        <end position="66"/>
    </location>
    <ligand>
        <name>ATP</name>
        <dbReference type="ChEBI" id="CHEBI:30616"/>
    </ligand>
</feature>
<dbReference type="Proteomes" id="UP001203207">
    <property type="component" value="Unassembled WGS sequence"/>
</dbReference>
<dbReference type="NCBIfam" id="TIGR02928">
    <property type="entry name" value="orc1/cdc6 family replication initiation protein"/>
    <property type="match status" value="1"/>
</dbReference>
<dbReference type="SMART" id="SM00382">
    <property type="entry name" value="AAA"/>
    <property type="match status" value="1"/>
</dbReference>
<dbReference type="InterPro" id="IPR027417">
    <property type="entry name" value="P-loop_NTPase"/>
</dbReference>
<evidence type="ECO:0000259" key="6">
    <source>
        <dbReference type="SMART" id="SM00382"/>
    </source>
</evidence>
<dbReference type="GO" id="GO:0005524">
    <property type="term" value="F:ATP binding"/>
    <property type="evidence" value="ECO:0007669"/>
    <property type="project" value="UniProtKB-UniRule"/>
</dbReference>
<reference evidence="8" key="2">
    <citation type="submission" date="2022-02" db="EMBL/GenBank/DDBJ databases">
        <authorList>
            <person name="Elcheninov A.G."/>
            <person name="Sorokin D.Y."/>
            <person name="Kublanov I.V."/>
        </authorList>
    </citation>
    <scope>NUCLEOTIDE SEQUENCE</scope>
    <source>
        <strain evidence="8">AArc-St2</strain>
        <plasmid evidence="8">pAArc-St2</plasmid>
    </source>
</reference>
<keyword evidence="8" id="KW-0614">Plasmid</keyword>
<keyword evidence="2 5" id="KW-0235">DNA replication</keyword>
<evidence type="ECO:0000256" key="4">
    <source>
        <dbReference type="ARBA" id="ARBA00022840"/>
    </source>
</evidence>
<proteinExistence type="inferred from homology"/>
<dbReference type="Gene3D" id="1.10.8.60">
    <property type="match status" value="1"/>
</dbReference>
<comment type="function">
    <text evidence="5">Involved in regulation of DNA replication.</text>
</comment>
<dbReference type="GO" id="GO:0016887">
    <property type="term" value="F:ATP hydrolysis activity"/>
    <property type="evidence" value="ECO:0007669"/>
    <property type="project" value="InterPro"/>
</dbReference>